<feature type="domain" description="SD-repeat containing protein B" evidence="6">
    <location>
        <begin position="901"/>
        <end position="989"/>
    </location>
</feature>
<sequence>MRGDAPLIGRPWWRRALGLMMAALVAVAALAGTPAVAVDAGLSDPVGEFASIEVAVLYDGQTPGALDDSPSNGIVATNDVVGFAWNVTATDLSGGVLRQTLPEGWTWDQQSLLPANNSTDFFRVTGTISPDGRTLTVVVETLAPGNPAHFELGALRAIPSSDVPNGSVYAAQLSARDAAGETTTTAPAITVVSEPRVELWKSYVATAANSRAHDFGDGAGAVDARYIDYRLSVREPEGEFAIGASVATLGQPLVLGDSFTVAGANAAAEFQGEVTATSVPGARADLVQTGQSFTVSLDGFGAVTAAWIDVRMWVRYSDLPSSGSALTVTNSVAPVGDWMTADGVPITVDRTNTTVARTISRPADTVPAYASKAIYLFADQAVTGDVTGDPAQLSSEFIALTTGTALDREVAPGSLVASRLRVRAGTVAELSTGLTNLVAYDFWNPGEQQIVDGASIFVGQNLATSSISSTRYTVQYTAGGDAAHPEANPWFDTIEAAGGVTAVSGIRIAYTGGTWKKDADPFYAWFTVGVPFRLVGAVGTQVADTATNRYDENSAGLSASSYIAVGSHRLSTDVASSASSIMSGGAIDYAVTPIATAPPGAEYVATMQGLGVDVAVPPGLRSVQVDDVPDGWSVTVVGDAASGMTLRYTYDGEWDTSSVLPTFTYHVVTDILAPTSRAFVTTATVHATGNLQTEATRTGVNTVSVQQVAAVSEQKLVVGDSTLQPGDTARWEARWYNTSSSSAGRSHFIDVLPFDGDGRGSAFTGDLVVTGAEMTGAASDGMQLQYTTAPGAEVRAAGEAESGIEWVDTDGTDLAGISGVTALRVVVADFGATVTGYIALQVSARIDGAKDGDRFVNTVDAWLGVGGHLGESNRATIDVVAGTIGGTVWLESPDPRLLTDWRPVPGAAVSLLDDQGESVAVATTDADGHYLFDGLRGGGYRTIVDPTTLGAADREHIVNVFDRDGNVDNDSGPIALEVGETVGEVDFGYRFDPIAIALHKTGRVGNDPHAGDPVEWTFTITNTGATDLLGVTLIDHLDGVRDLSIAWGDGTPGELPAGVSVSATAWSPLGAADLAAGSMTNTATAEGTGPGGIVVTADADATVTWTIAVPGAVPGDDSPEAGKTAPGGLAVTGADARSGALAGLLAVGALAVGALALLVSTRRRRTH</sequence>
<dbReference type="InterPro" id="IPR055354">
    <property type="entry name" value="DUF7507"/>
</dbReference>
<keyword evidence="2" id="KW-0964">Secreted</keyword>
<name>A0A7W4YK33_LEIAQ</name>
<keyword evidence="4" id="KW-1133">Transmembrane helix</keyword>
<protein>
    <recommendedName>
        <fullName evidence="10">SD-repeat containing protein B domain-containing protein</fullName>
    </recommendedName>
</protein>
<comment type="subcellular location">
    <subcellularLocation>
        <location evidence="1">Secreted</location>
    </subcellularLocation>
</comment>
<feature type="signal peptide" evidence="5">
    <location>
        <begin position="1"/>
        <end position="31"/>
    </location>
</feature>
<dbReference type="GO" id="GO:0005576">
    <property type="term" value="C:extracellular region"/>
    <property type="evidence" value="ECO:0007669"/>
    <property type="project" value="UniProtKB-SubCell"/>
</dbReference>
<feature type="transmembrane region" description="Helical" evidence="4">
    <location>
        <begin position="1139"/>
        <end position="1159"/>
    </location>
</feature>
<dbReference type="Gene3D" id="2.60.40.10">
    <property type="entry name" value="Immunoglobulins"/>
    <property type="match status" value="1"/>
</dbReference>
<evidence type="ECO:0000313" key="8">
    <source>
        <dbReference type="EMBL" id="MBB2968107.1"/>
    </source>
</evidence>
<dbReference type="EMBL" id="JACHVP010000003">
    <property type="protein sequence ID" value="MBB2968107.1"/>
    <property type="molecule type" value="Genomic_DNA"/>
</dbReference>
<evidence type="ECO:0000259" key="7">
    <source>
        <dbReference type="Pfam" id="PF24346"/>
    </source>
</evidence>
<dbReference type="GO" id="GO:0005975">
    <property type="term" value="P:carbohydrate metabolic process"/>
    <property type="evidence" value="ECO:0007669"/>
    <property type="project" value="UniProtKB-ARBA"/>
</dbReference>
<dbReference type="RefSeq" id="WP_155828932.1">
    <property type="nucleotide sequence ID" value="NZ_JACHVP010000003.1"/>
</dbReference>
<gene>
    <name evidence="8" type="ORF">FHX33_002877</name>
</gene>
<keyword evidence="9" id="KW-1185">Reference proteome</keyword>
<dbReference type="AlphaFoldDB" id="A0A7W4YK33"/>
<accession>A0A7W4YK33</accession>
<evidence type="ECO:0000256" key="2">
    <source>
        <dbReference type="ARBA" id="ARBA00022525"/>
    </source>
</evidence>
<evidence type="ECO:0000256" key="3">
    <source>
        <dbReference type="ARBA" id="ARBA00022729"/>
    </source>
</evidence>
<evidence type="ECO:0000256" key="1">
    <source>
        <dbReference type="ARBA" id="ARBA00004613"/>
    </source>
</evidence>
<evidence type="ECO:0000313" key="9">
    <source>
        <dbReference type="Proteomes" id="UP000538196"/>
    </source>
</evidence>
<keyword evidence="3 5" id="KW-0732">Signal</keyword>
<dbReference type="InterPro" id="IPR033764">
    <property type="entry name" value="Sdr_B"/>
</dbReference>
<dbReference type="Pfam" id="PF24346">
    <property type="entry name" value="DUF7507"/>
    <property type="match status" value="1"/>
</dbReference>
<evidence type="ECO:0008006" key="10">
    <source>
        <dbReference type="Google" id="ProtNLM"/>
    </source>
</evidence>
<dbReference type="SUPFAM" id="SSF117074">
    <property type="entry name" value="Hypothetical protein PA1324"/>
    <property type="match status" value="1"/>
</dbReference>
<feature type="chain" id="PRO_5038541121" description="SD-repeat containing protein B domain-containing protein" evidence="5">
    <location>
        <begin position="32"/>
        <end position="1167"/>
    </location>
</feature>
<dbReference type="InterPro" id="IPR013783">
    <property type="entry name" value="Ig-like_fold"/>
</dbReference>
<keyword evidence="4" id="KW-0472">Membrane</keyword>
<dbReference type="Proteomes" id="UP000538196">
    <property type="component" value="Unassembled WGS sequence"/>
</dbReference>
<feature type="domain" description="DUF7507" evidence="7">
    <location>
        <begin position="995"/>
        <end position="1097"/>
    </location>
</feature>
<organism evidence="8 9">
    <name type="scientific">Leifsonia aquatica</name>
    <name type="common">Corynebacterium aquaticum</name>
    <dbReference type="NCBI Taxonomy" id="144185"/>
    <lineage>
        <taxon>Bacteria</taxon>
        <taxon>Bacillati</taxon>
        <taxon>Actinomycetota</taxon>
        <taxon>Actinomycetes</taxon>
        <taxon>Micrococcales</taxon>
        <taxon>Microbacteriaceae</taxon>
        <taxon>Leifsonia</taxon>
    </lineage>
</organism>
<reference evidence="8 9" key="1">
    <citation type="submission" date="2020-08" db="EMBL/GenBank/DDBJ databases">
        <title>Sequencing the genomes of 1000 actinobacteria strains.</title>
        <authorList>
            <person name="Klenk H.-P."/>
        </authorList>
    </citation>
    <scope>NUCLEOTIDE SEQUENCE [LARGE SCALE GENOMIC DNA]</scope>
    <source>
        <strain evidence="8 9">DSM 20146</strain>
    </source>
</reference>
<proteinExistence type="predicted"/>
<evidence type="ECO:0000259" key="6">
    <source>
        <dbReference type="Pfam" id="PF17210"/>
    </source>
</evidence>
<keyword evidence="4" id="KW-0812">Transmembrane</keyword>
<dbReference type="Pfam" id="PF17210">
    <property type="entry name" value="SdrD_B"/>
    <property type="match status" value="1"/>
</dbReference>
<evidence type="ECO:0000256" key="4">
    <source>
        <dbReference type="SAM" id="Phobius"/>
    </source>
</evidence>
<evidence type="ECO:0000256" key="5">
    <source>
        <dbReference type="SAM" id="SignalP"/>
    </source>
</evidence>
<comment type="caution">
    <text evidence="8">The sequence shown here is derived from an EMBL/GenBank/DDBJ whole genome shotgun (WGS) entry which is preliminary data.</text>
</comment>